<evidence type="ECO:0000256" key="2">
    <source>
        <dbReference type="ARBA" id="ARBA00005587"/>
    </source>
</evidence>
<dbReference type="PANTHER" id="PTHR30178">
    <property type="entry name" value="INNER MEMBRANE PROTEIN YAAH"/>
    <property type="match status" value="1"/>
</dbReference>
<dbReference type="Pfam" id="PF01184">
    <property type="entry name" value="Gpr1_Fun34_YaaH"/>
    <property type="match status" value="1"/>
</dbReference>
<keyword evidence="4 6" id="KW-1133">Transmembrane helix</keyword>
<evidence type="ECO:0000256" key="6">
    <source>
        <dbReference type="SAM" id="Phobius"/>
    </source>
</evidence>
<organism evidence="7 8">
    <name type="scientific">Eggerthella lenta</name>
    <name type="common">Eubacterium lentum</name>
    <dbReference type="NCBI Taxonomy" id="84112"/>
    <lineage>
        <taxon>Bacteria</taxon>
        <taxon>Bacillati</taxon>
        <taxon>Actinomycetota</taxon>
        <taxon>Coriobacteriia</taxon>
        <taxon>Eggerthellales</taxon>
        <taxon>Eggerthellaceae</taxon>
        <taxon>Eggerthella</taxon>
    </lineage>
</organism>
<dbReference type="InterPro" id="IPR047623">
    <property type="entry name" value="SatP"/>
</dbReference>
<dbReference type="RefSeq" id="WP_114527086.1">
    <property type="nucleotide sequence ID" value="NZ_CABMOO010000029.1"/>
</dbReference>
<feature type="transmembrane region" description="Helical" evidence="6">
    <location>
        <begin position="132"/>
        <end position="153"/>
    </location>
</feature>
<dbReference type="EMBL" id="PPUQ01000029">
    <property type="protein sequence ID" value="RDC34480.1"/>
    <property type="molecule type" value="Genomic_DNA"/>
</dbReference>
<keyword evidence="3 6" id="KW-0812">Transmembrane</keyword>
<protein>
    <recommendedName>
        <fullName evidence="9">GPR1/FUN34/yaaH family protein</fullName>
    </recommendedName>
</protein>
<gene>
    <name evidence="7" type="ORF">C1853_14420</name>
</gene>
<proteinExistence type="inferred from homology"/>
<evidence type="ECO:0000256" key="5">
    <source>
        <dbReference type="ARBA" id="ARBA00023136"/>
    </source>
</evidence>
<dbReference type="AlphaFoldDB" id="A0ABD7GF12"/>
<feature type="transmembrane region" description="Helical" evidence="6">
    <location>
        <begin position="107"/>
        <end position="125"/>
    </location>
</feature>
<comment type="similarity">
    <text evidence="2">Belongs to the acetate uptake transporter (AceTr) (TC 2.A.96) family.</text>
</comment>
<sequence>MKKEERGSWADPSALGLFGLAIVTLVACSQKLGITDGTAAVMGWAIFLGGCAQLIAGLIDLRKNNAFGGTAFIAYGLFWLAMAFGWATTNGMFGSYAAETFDPRQTGAAFVAYLILTAFMTIGALRTTKVLFFIFLAIDFLFVGLALSAFGVAREATHMLAAISELVISLLSFYCAGANILNNHFGEQFLSLGNPFWSKKRKLNSRR</sequence>
<accession>A0ABD7GF12</accession>
<reference evidence="7 8" key="1">
    <citation type="journal article" date="2018" name="Elife">
        <title>Discovery and characterization of a prevalent human gut bacterial enzyme sufficient for the inactivation of a family of plant toxins.</title>
        <authorList>
            <person name="Koppel N."/>
            <person name="Bisanz J.E."/>
            <person name="Pandelia M.E."/>
            <person name="Turnbaugh P.J."/>
            <person name="Balskus E.P."/>
        </authorList>
    </citation>
    <scope>NUCLEOTIDE SEQUENCE [LARGE SCALE GENOMIC DNA]</scope>
    <source>
        <strain evidence="7 8">16A</strain>
    </source>
</reference>
<dbReference type="InterPro" id="IPR000791">
    <property type="entry name" value="Gpr1/Fun34/SatP-like"/>
</dbReference>
<name>A0ABD7GF12_EGGLN</name>
<dbReference type="NCBIfam" id="NF038013">
    <property type="entry name" value="AceTr_1"/>
    <property type="match status" value="1"/>
</dbReference>
<dbReference type="Proteomes" id="UP000253915">
    <property type="component" value="Unassembled WGS sequence"/>
</dbReference>
<comment type="caution">
    <text evidence="7">The sequence shown here is derived from an EMBL/GenBank/DDBJ whole genome shotgun (WGS) entry which is preliminary data.</text>
</comment>
<evidence type="ECO:0000256" key="1">
    <source>
        <dbReference type="ARBA" id="ARBA00004141"/>
    </source>
</evidence>
<dbReference type="PROSITE" id="PS51257">
    <property type="entry name" value="PROKAR_LIPOPROTEIN"/>
    <property type="match status" value="1"/>
</dbReference>
<evidence type="ECO:0000313" key="7">
    <source>
        <dbReference type="EMBL" id="RDC34480.1"/>
    </source>
</evidence>
<evidence type="ECO:0000256" key="4">
    <source>
        <dbReference type="ARBA" id="ARBA00022989"/>
    </source>
</evidence>
<comment type="subcellular location">
    <subcellularLocation>
        <location evidence="1">Membrane</location>
        <topology evidence="1">Multi-pass membrane protein</topology>
    </subcellularLocation>
</comment>
<feature type="transmembrane region" description="Helical" evidence="6">
    <location>
        <begin position="66"/>
        <end position="87"/>
    </location>
</feature>
<feature type="transmembrane region" description="Helical" evidence="6">
    <location>
        <begin position="159"/>
        <end position="181"/>
    </location>
</feature>
<keyword evidence="5 6" id="KW-0472">Membrane</keyword>
<evidence type="ECO:0000313" key="8">
    <source>
        <dbReference type="Proteomes" id="UP000253915"/>
    </source>
</evidence>
<evidence type="ECO:0008006" key="9">
    <source>
        <dbReference type="Google" id="ProtNLM"/>
    </source>
</evidence>
<evidence type="ECO:0000256" key="3">
    <source>
        <dbReference type="ARBA" id="ARBA00022692"/>
    </source>
</evidence>
<dbReference type="GO" id="GO:0016020">
    <property type="term" value="C:membrane"/>
    <property type="evidence" value="ECO:0007669"/>
    <property type="project" value="UniProtKB-SubCell"/>
</dbReference>
<feature type="transmembrane region" description="Helical" evidence="6">
    <location>
        <begin position="39"/>
        <end position="59"/>
    </location>
</feature>
<dbReference type="PANTHER" id="PTHR30178:SF3">
    <property type="entry name" value="SUCCINATE-ACETATE_PROTON SYMPORTER SATP"/>
    <property type="match status" value="1"/>
</dbReference>